<gene>
    <name evidence="1" type="ORF">L1049_010662</name>
</gene>
<organism evidence="1 2">
    <name type="scientific">Liquidambar formosana</name>
    <name type="common">Formosan gum</name>
    <dbReference type="NCBI Taxonomy" id="63359"/>
    <lineage>
        <taxon>Eukaryota</taxon>
        <taxon>Viridiplantae</taxon>
        <taxon>Streptophyta</taxon>
        <taxon>Embryophyta</taxon>
        <taxon>Tracheophyta</taxon>
        <taxon>Spermatophyta</taxon>
        <taxon>Magnoliopsida</taxon>
        <taxon>eudicotyledons</taxon>
        <taxon>Gunneridae</taxon>
        <taxon>Pentapetalae</taxon>
        <taxon>Saxifragales</taxon>
        <taxon>Altingiaceae</taxon>
        <taxon>Liquidambar</taxon>
    </lineage>
</organism>
<proteinExistence type="predicted"/>
<dbReference type="Proteomes" id="UP001415857">
    <property type="component" value="Unassembled WGS sequence"/>
</dbReference>
<dbReference type="AlphaFoldDB" id="A0AAP0NBW7"/>
<accession>A0AAP0NBW7</accession>
<reference evidence="1 2" key="1">
    <citation type="journal article" date="2024" name="Plant J.">
        <title>Genome sequences and population genomics reveal climatic adaptation and genomic divergence between two closely related sweetgum species.</title>
        <authorList>
            <person name="Xu W.Q."/>
            <person name="Ren C.Q."/>
            <person name="Zhang X.Y."/>
            <person name="Comes H.P."/>
            <person name="Liu X.H."/>
            <person name="Li Y.G."/>
            <person name="Kettle C.J."/>
            <person name="Jalonen R."/>
            <person name="Gaisberger H."/>
            <person name="Ma Y.Z."/>
            <person name="Qiu Y.X."/>
        </authorList>
    </citation>
    <scope>NUCLEOTIDE SEQUENCE [LARGE SCALE GENOMIC DNA]</scope>
    <source>
        <strain evidence="1">Hangzhou</strain>
    </source>
</reference>
<dbReference type="EMBL" id="JBBPBK010000016">
    <property type="protein sequence ID" value="KAK9268219.1"/>
    <property type="molecule type" value="Genomic_DNA"/>
</dbReference>
<evidence type="ECO:0000313" key="1">
    <source>
        <dbReference type="EMBL" id="KAK9268219.1"/>
    </source>
</evidence>
<keyword evidence="2" id="KW-1185">Reference proteome</keyword>
<dbReference type="PANTHER" id="PTHR38378:SF3">
    <property type="entry name" value="MYOSIN HEAVY CHAIN-LIKE PROTEIN"/>
    <property type="match status" value="1"/>
</dbReference>
<name>A0AAP0NBW7_LIQFO</name>
<protein>
    <submittedName>
        <fullName evidence="1">Uncharacterized protein</fullName>
    </submittedName>
</protein>
<dbReference type="PANTHER" id="PTHR38378">
    <property type="entry name" value="MYOSIN HEAVY CHAIN-LIKE PROTEIN"/>
    <property type="match status" value="1"/>
</dbReference>
<sequence>MEWRSLSMTLKPKMRCCWLKYKLVPTEHKEKKSGGGEAPGNNAALQERNKALSAHLLKSLDGYRSLKRKYREVQEENGVIQVKMEEMGEEIAAGLDRIRGFQHRMGTKNIEQVNVEDEISALEHMFECFKMKVSKHVQKKSECVQTKS</sequence>
<evidence type="ECO:0000313" key="2">
    <source>
        <dbReference type="Proteomes" id="UP001415857"/>
    </source>
</evidence>
<comment type="caution">
    <text evidence="1">The sequence shown here is derived from an EMBL/GenBank/DDBJ whole genome shotgun (WGS) entry which is preliminary data.</text>
</comment>